<accession>A0AAV2BQQ2</accession>
<gene>
    <name evidence="2" type="ORF">LARSCL_LOCUS20736</name>
</gene>
<evidence type="ECO:0000313" key="2">
    <source>
        <dbReference type="EMBL" id="CAL1298194.1"/>
    </source>
</evidence>
<protein>
    <submittedName>
        <fullName evidence="2">Uncharacterized protein</fullName>
    </submittedName>
</protein>
<dbReference type="EMBL" id="CAXIEN010000455">
    <property type="protein sequence ID" value="CAL1298194.1"/>
    <property type="molecule type" value="Genomic_DNA"/>
</dbReference>
<evidence type="ECO:0000313" key="3">
    <source>
        <dbReference type="Proteomes" id="UP001497382"/>
    </source>
</evidence>
<organism evidence="2 3">
    <name type="scientific">Larinioides sclopetarius</name>
    <dbReference type="NCBI Taxonomy" id="280406"/>
    <lineage>
        <taxon>Eukaryota</taxon>
        <taxon>Metazoa</taxon>
        <taxon>Ecdysozoa</taxon>
        <taxon>Arthropoda</taxon>
        <taxon>Chelicerata</taxon>
        <taxon>Arachnida</taxon>
        <taxon>Araneae</taxon>
        <taxon>Araneomorphae</taxon>
        <taxon>Entelegynae</taxon>
        <taxon>Araneoidea</taxon>
        <taxon>Araneidae</taxon>
        <taxon>Larinioides</taxon>
    </lineage>
</organism>
<keyword evidence="3" id="KW-1185">Reference proteome</keyword>
<name>A0AAV2BQQ2_9ARAC</name>
<comment type="caution">
    <text evidence="2">The sequence shown here is derived from an EMBL/GenBank/DDBJ whole genome shotgun (WGS) entry which is preliminary data.</text>
</comment>
<dbReference type="Proteomes" id="UP001497382">
    <property type="component" value="Unassembled WGS sequence"/>
</dbReference>
<feature type="region of interest" description="Disordered" evidence="1">
    <location>
        <begin position="29"/>
        <end position="58"/>
    </location>
</feature>
<sequence>MPLKFYQASLRSWELSISRQMRISVRYQTSSEDLDPHHNNQELENRTRNTEEVKYRTF</sequence>
<reference evidence="2 3" key="1">
    <citation type="submission" date="2024-04" db="EMBL/GenBank/DDBJ databases">
        <authorList>
            <person name="Rising A."/>
            <person name="Reimegard J."/>
            <person name="Sonavane S."/>
            <person name="Akerstrom W."/>
            <person name="Nylinder S."/>
            <person name="Hedman E."/>
            <person name="Kallberg Y."/>
        </authorList>
    </citation>
    <scope>NUCLEOTIDE SEQUENCE [LARGE SCALE GENOMIC DNA]</scope>
</reference>
<evidence type="ECO:0000256" key="1">
    <source>
        <dbReference type="SAM" id="MobiDB-lite"/>
    </source>
</evidence>
<dbReference type="AlphaFoldDB" id="A0AAV2BQQ2"/>
<feature type="compositionally biased region" description="Basic and acidic residues" evidence="1">
    <location>
        <begin position="34"/>
        <end position="58"/>
    </location>
</feature>
<proteinExistence type="predicted"/>